<organism evidence="2 3">
    <name type="scientific">Apiospora hydei</name>
    <dbReference type="NCBI Taxonomy" id="1337664"/>
    <lineage>
        <taxon>Eukaryota</taxon>
        <taxon>Fungi</taxon>
        <taxon>Dikarya</taxon>
        <taxon>Ascomycota</taxon>
        <taxon>Pezizomycotina</taxon>
        <taxon>Sordariomycetes</taxon>
        <taxon>Xylariomycetidae</taxon>
        <taxon>Amphisphaeriales</taxon>
        <taxon>Apiosporaceae</taxon>
        <taxon>Apiospora</taxon>
    </lineage>
</organism>
<sequence>MVDQASPKQPEDLITLSDSEESVHSTIRVATRMPNLRSKRKRRAVALDSDSEESTISPNNIKSNRDESVNKEMKNNSSSQTPDVEHNPATVTNTPTISGHHDDGGEGEGEDEENWDINTSTIQGLVGLMDKSGKKDHRRRLNAERKLSDAQQALSDMQHQLADAQLARAEAGSKSQGLSLQVAEYKQVIEASKNAEKAGQEREARLKEDNTELRLQCDIKDKRFAEAKLKHEMNRMVIERLQRSTATPEEVAQLRKTIAKQERESAEDKTKIATMQQMLDEKEKHLSIIQGTFKK</sequence>
<dbReference type="GeneID" id="92045477"/>
<comment type="caution">
    <text evidence="2">The sequence shown here is derived from an EMBL/GenBank/DDBJ whole genome shotgun (WGS) entry which is preliminary data.</text>
</comment>
<evidence type="ECO:0000256" key="1">
    <source>
        <dbReference type="SAM" id="MobiDB-lite"/>
    </source>
</evidence>
<dbReference type="RefSeq" id="XP_066667759.1">
    <property type="nucleotide sequence ID" value="XM_066812417.1"/>
</dbReference>
<keyword evidence="3" id="KW-1185">Reference proteome</keyword>
<gene>
    <name evidence="2" type="ORF">PG997_008102</name>
</gene>
<dbReference type="Proteomes" id="UP001433268">
    <property type="component" value="Unassembled WGS sequence"/>
</dbReference>
<evidence type="ECO:0000313" key="3">
    <source>
        <dbReference type="Proteomes" id="UP001433268"/>
    </source>
</evidence>
<reference evidence="2 3" key="1">
    <citation type="submission" date="2023-01" db="EMBL/GenBank/DDBJ databases">
        <title>Analysis of 21 Apiospora genomes using comparative genomics revels a genus with tremendous synthesis potential of carbohydrate active enzymes and secondary metabolites.</title>
        <authorList>
            <person name="Sorensen T."/>
        </authorList>
    </citation>
    <scope>NUCLEOTIDE SEQUENCE [LARGE SCALE GENOMIC DNA]</scope>
    <source>
        <strain evidence="2 3">CBS 114990</strain>
    </source>
</reference>
<protein>
    <submittedName>
        <fullName evidence="2">Uncharacterized protein</fullName>
    </submittedName>
</protein>
<dbReference type="EMBL" id="JAQQWN010000006">
    <property type="protein sequence ID" value="KAK8080284.1"/>
    <property type="molecule type" value="Genomic_DNA"/>
</dbReference>
<accession>A0ABR1WDM9</accession>
<evidence type="ECO:0000313" key="2">
    <source>
        <dbReference type="EMBL" id="KAK8080284.1"/>
    </source>
</evidence>
<name>A0ABR1WDM9_9PEZI</name>
<feature type="region of interest" description="Disordered" evidence="1">
    <location>
        <begin position="1"/>
        <end position="156"/>
    </location>
</feature>
<feature type="compositionally biased region" description="Acidic residues" evidence="1">
    <location>
        <begin position="105"/>
        <end position="115"/>
    </location>
</feature>
<feature type="compositionally biased region" description="Basic and acidic residues" evidence="1">
    <location>
        <begin position="63"/>
        <end position="74"/>
    </location>
</feature>
<proteinExistence type="predicted"/>